<evidence type="ECO:0000313" key="2">
    <source>
        <dbReference type="Proteomes" id="UP000013070"/>
    </source>
</evidence>
<protein>
    <submittedName>
        <fullName evidence="1">Uncharacterized protein</fullName>
    </submittedName>
</protein>
<reference evidence="1 2" key="1">
    <citation type="submission" date="2013-02" db="EMBL/GenBank/DDBJ databases">
        <title>The Genome Sequence of Acinetobacter sp. NIPH 899.</title>
        <authorList>
            <consortium name="The Broad Institute Genome Sequencing Platform"/>
            <consortium name="The Broad Institute Genome Sequencing Center for Infectious Disease"/>
            <person name="Cerqueira G."/>
            <person name="Feldgarden M."/>
            <person name="Courvalin P."/>
            <person name="Perichon B."/>
            <person name="Grillot-Courvalin C."/>
            <person name="Clermont D."/>
            <person name="Rocha E."/>
            <person name="Yoon E.-J."/>
            <person name="Nemec A."/>
            <person name="Walker B."/>
            <person name="Young S.K."/>
            <person name="Zeng Q."/>
            <person name="Gargeya S."/>
            <person name="Fitzgerald M."/>
            <person name="Haas B."/>
            <person name="Abouelleil A."/>
            <person name="Alvarado L."/>
            <person name="Arachchi H.M."/>
            <person name="Berlin A.M."/>
            <person name="Chapman S.B."/>
            <person name="Dewar J."/>
            <person name="Goldberg J."/>
            <person name="Griggs A."/>
            <person name="Gujja S."/>
            <person name="Hansen M."/>
            <person name="Howarth C."/>
            <person name="Imamovic A."/>
            <person name="Larimer J."/>
            <person name="McCowan C."/>
            <person name="Murphy C."/>
            <person name="Neiman D."/>
            <person name="Pearson M."/>
            <person name="Priest M."/>
            <person name="Roberts A."/>
            <person name="Saif S."/>
            <person name="Shea T."/>
            <person name="Sisk P."/>
            <person name="Sykes S."/>
            <person name="Wortman J."/>
            <person name="Nusbaum C."/>
            <person name="Birren B."/>
        </authorList>
    </citation>
    <scope>NUCLEOTIDE SEQUENCE [LARGE SCALE GENOMIC DNA]</scope>
    <source>
        <strain evidence="1 2">NIPH 899</strain>
    </source>
</reference>
<dbReference type="EMBL" id="APPE01000061">
    <property type="protein sequence ID" value="ENU98836.1"/>
    <property type="molecule type" value="Genomic_DNA"/>
</dbReference>
<accession>N8VFU9</accession>
<sequence length="44" mass="5043">MMTEQNLILHRQKIDQLRQSSSLSLSYAAQLEQSIRAVDQNPTV</sequence>
<evidence type="ECO:0000313" key="1">
    <source>
        <dbReference type="EMBL" id="ENU98836.1"/>
    </source>
</evidence>
<dbReference type="HOGENOM" id="CLU_3211170_0_0_6"/>
<dbReference type="AlphaFoldDB" id="N8VFU9"/>
<comment type="caution">
    <text evidence="1">The sequence shown here is derived from an EMBL/GenBank/DDBJ whole genome shotgun (WGS) entry which is preliminary data.</text>
</comment>
<dbReference type="PATRIC" id="fig|1217710.3.peg.2252"/>
<name>N8VFU9_9GAMM</name>
<proteinExistence type="predicted"/>
<keyword evidence="2" id="KW-1185">Reference proteome</keyword>
<organism evidence="1 2">
    <name type="scientific">Acinetobacter variabilis</name>
    <dbReference type="NCBI Taxonomy" id="70346"/>
    <lineage>
        <taxon>Bacteria</taxon>
        <taxon>Pseudomonadati</taxon>
        <taxon>Pseudomonadota</taxon>
        <taxon>Gammaproteobacteria</taxon>
        <taxon>Moraxellales</taxon>
        <taxon>Moraxellaceae</taxon>
        <taxon>Acinetobacter</taxon>
    </lineage>
</organism>
<dbReference type="Proteomes" id="UP000013070">
    <property type="component" value="Unassembled WGS sequence"/>
</dbReference>
<gene>
    <name evidence="1" type="ORF">F969_02364</name>
</gene>